<dbReference type="NCBIfam" id="TIGR02435">
    <property type="entry name" value="CobG"/>
    <property type="match status" value="1"/>
</dbReference>
<accession>A0A212LKC7</accession>
<keyword evidence="3" id="KW-0479">Metal-binding</keyword>
<dbReference type="InterPro" id="IPR036136">
    <property type="entry name" value="Nit/Sulf_reduc_fer-like_dom_sf"/>
</dbReference>
<dbReference type="Pfam" id="PF03460">
    <property type="entry name" value="NIR_SIR_ferr"/>
    <property type="match status" value="2"/>
</dbReference>
<dbReference type="Gene3D" id="3.30.413.10">
    <property type="entry name" value="Sulfite Reductase Hemoprotein, domain 1"/>
    <property type="match status" value="2"/>
</dbReference>
<dbReference type="GO" id="GO:0051539">
    <property type="term" value="F:4 iron, 4 sulfur cluster binding"/>
    <property type="evidence" value="ECO:0007669"/>
    <property type="project" value="UniProtKB-KW"/>
</dbReference>
<dbReference type="RefSeq" id="WP_288197631.1">
    <property type="nucleotide sequence ID" value="NZ_LT608334.1"/>
</dbReference>
<keyword evidence="1" id="KW-0004">4Fe-4S</keyword>
<evidence type="ECO:0000259" key="7">
    <source>
        <dbReference type="Pfam" id="PF03460"/>
    </source>
</evidence>
<reference evidence="8" key="1">
    <citation type="submission" date="2016-08" db="EMBL/GenBank/DDBJ databases">
        <authorList>
            <person name="Seilhamer J.J."/>
        </authorList>
    </citation>
    <scope>NUCLEOTIDE SEQUENCE</scope>
    <source>
        <strain evidence="8">86</strain>
    </source>
</reference>
<evidence type="ECO:0000256" key="3">
    <source>
        <dbReference type="ARBA" id="ARBA00022723"/>
    </source>
</evidence>
<dbReference type="SUPFAM" id="SSF55124">
    <property type="entry name" value="Nitrite/Sulfite reductase N-terminal domain-like"/>
    <property type="match status" value="2"/>
</dbReference>
<keyword evidence="5" id="KW-0408">Iron</keyword>
<protein>
    <submittedName>
        <fullName evidence="8">Precorrin-3B synthase</fullName>
    </submittedName>
</protein>
<dbReference type="GO" id="GO:0016491">
    <property type="term" value="F:oxidoreductase activity"/>
    <property type="evidence" value="ECO:0007669"/>
    <property type="project" value="UniProtKB-KW"/>
</dbReference>
<organism evidence="8">
    <name type="scientific">uncultured Pleomorphomonas sp</name>
    <dbReference type="NCBI Taxonomy" id="442121"/>
    <lineage>
        <taxon>Bacteria</taxon>
        <taxon>Pseudomonadati</taxon>
        <taxon>Pseudomonadota</taxon>
        <taxon>Alphaproteobacteria</taxon>
        <taxon>Hyphomicrobiales</taxon>
        <taxon>Pleomorphomonadaceae</taxon>
        <taxon>Pleomorphomonas</taxon>
        <taxon>environmental samples</taxon>
    </lineage>
</organism>
<evidence type="ECO:0000313" key="8">
    <source>
        <dbReference type="EMBL" id="SCM77839.1"/>
    </source>
</evidence>
<evidence type="ECO:0000256" key="5">
    <source>
        <dbReference type="ARBA" id="ARBA00023004"/>
    </source>
</evidence>
<dbReference type="SUPFAM" id="SSF56014">
    <property type="entry name" value="Nitrite and sulphite reductase 4Fe-4S domain-like"/>
    <property type="match status" value="2"/>
</dbReference>
<evidence type="ECO:0000256" key="2">
    <source>
        <dbReference type="ARBA" id="ARBA00022617"/>
    </source>
</evidence>
<gene>
    <name evidence="8" type="ORF">KL86PLE_60154</name>
</gene>
<keyword evidence="6" id="KW-0411">Iron-sulfur</keyword>
<dbReference type="InterPro" id="IPR045854">
    <property type="entry name" value="NO2/SO3_Rdtase_4Fe4S_sf"/>
</dbReference>
<keyword evidence="2" id="KW-0349">Heme</keyword>
<dbReference type="PANTHER" id="PTHR32439:SF9">
    <property type="entry name" value="BLR3264 PROTEIN"/>
    <property type="match status" value="1"/>
</dbReference>
<dbReference type="InterPro" id="IPR012798">
    <property type="entry name" value="Cbl_synth_CobG-like"/>
</dbReference>
<keyword evidence="4" id="KW-0560">Oxidoreductase</keyword>
<feature type="domain" description="Nitrite/Sulfite reductase ferredoxin-like" evidence="7">
    <location>
        <begin position="249"/>
        <end position="291"/>
    </location>
</feature>
<dbReference type="GO" id="GO:0046872">
    <property type="term" value="F:metal ion binding"/>
    <property type="evidence" value="ECO:0007669"/>
    <property type="project" value="UniProtKB-KW"/>
</dbReference>
<sequence>MSDTLVRGWCPGARRPMRSGDGLIVRLRITGGRLAPETVRAIADLASRHGNGELDLGRRGGLQIRGIRDDRLAGVETELADLGLLDTDAGAEAVRNVVASPLSDFDDMAEGDAFALAHELEAALVADDFLRALPGKFGFSIDDGGRFGLADVPADVRLRLANGDVAISLDGDIRVVELPPEAAVAAALRLARAFLDLAPDIDPPPRRMAALVAHVGAEAVFAAAGLAASSVAPPRPPGTAPLIGAFPTHIGVGLPFGRLTAGQLRLLADLAVSDIRLTPFRAVLLPGANANILPHLAEVGFVTRPDDPILAVAACPGAPACGSASIETRGLARRLAALKPEGHGVWLHVSGCEKGCASSAAHAVTLVGRDGGLDLVLDGRPTDPPRHTGLSPEAVETLFRSGTIDR</sequence>
<dbReference type="EMBL" id="FMJD01000010">
    <property type="protein sequence ID" value="SCM77839.1"/>
    <property type="molecule type" value="Genomic_DNA"/>
</dbReference>
<dbReference type="AlphaFoldDB" id="A0A212LKC7"/>
<proteinExistence type="predicted"/>
<name>A0A212LKC7_9HYPH</name>
<dbReference type="Gene3D" id="3.90.480.10">
    <property type="entry name" value="Sulfite Reductase Hemoprotein,Domain 2"/>
    <property type="match status" value="1"/>
</dbReference>
<dbReference type="PANTHER" id="PTHR32439">
    <property type="entry name" value="FERREDOXIN--NITRITE REDUCTASE, CHLOROPLASTIC"/>
    <property type="match status" value="1"/>
</dbReference>
<evidence type="ECO:0000256" key="4">
    <source>
        <dbReference type="ARBA" id="ARBA00023002"/>
    </source>
</evidence>
<dbReference type="InterPro" id="IPR005117">
    <property type="entry name" value="NiRdtase/SiRdtase_haem-b_fer"/>
</dbReference>
<feature type="domain" description="Nitrite/Sulfite reductase ferredoxin-like" evidence="7">
    <location>
        <begin position="15"/>
        <end position="81"/>
    </location>
</feature>
<evidence type="ECO:0000256" key="1">
    <source>
        <dbReference type="ARBA" id="ARBA00022485"/>
    </source>
</evidence>
<dbReference type="InterPro" id="IPR051329">
    <property type="entry name" value="NIR_SIR_4Fe-4S"/>
</dbReference>
<evidence type="ECO:0000256" key="6">
    <source>
        <dbReference type="ARBA" id="ARBA00023014"/>
    </source>
</evidence>